<organism evidence="2">
    <name type="scientific">freshwater metagenome</name>
    <dbReference type="NCBI Taxonomy" id="449393"/>
    <lineage>
        <taxon>unclassified sequences</taxon>
        <taxon>metagenomes</taxon>
        <taxon>ecological metagenomes</taxon>
    </lineage>
</organism>
<evidence type="ECO:0000256" key="1">
    <source>
        <dbReference type="SAM" id="MobiDB-lite"/>
    </source>
</evidence>
<accession>A0A6J7IJ26</accession>
<reference evidence="2" key="1">
    <citation type="submission" date="2020-05" db="EMBL/GenBank/DDBJ databases">
        <authorList>
            <person name="Chiriac C."/>
            <person name="Salcher M."/>
            <person name="Ghai R."/>
            <person name="Kavagutti S V."/>
        </authorList>
    </citation>
    <scope>NUCLEOTIDE SEQUENCE</scope>
</reference>
<evidence type="ECO:0000313" key="2">
    <source>
        <dbReference type="EMBL" id="CAB4930731.1"/>
    </source>
</evidence>
<gene>
    <name evidence="2" type="ORF">UFOPK3609_01918</name>
</gene>
<name>A0A6J7IJ26_9ZZZZ</name>
<protein>
    <submittedName>
        <fullName evidence="2">Unannotated protein</fullName>
    </submittedName>
</protein>
<dbReference type="EMBL" id="CAFBMQ010000365">
    <property type="protein sequence ID" value="CAB4930731.1"/>
    <property type="molecule type" value="Genomic_DNA"/>
</dbReference>
<feature type="region of interest" description="Disordered" evidence="1">
    <location>
        <begin position="159"/>
        <end position="180"/>
    </location>
</feature>
<proteinExistence type="predicted"/>
<sequence length="256" mass="26678">MLGPPGRADVQVHVAGLQAQPVHRGQVAQGVADLGVLDQLGPRRRPGGEVQQQRVTRRGPRVFDGGVVHLVGGGVGQPALDRVADGDAGVVPGHAGELGRVHGVGDHVRRPAALDPVDQVGRAQRGGGRHDDRAELHHRQHRLPQLDLVAQHQHHPVAPADPDRGQPAGHLVRPPDHLGEGVPRLAAVGLGDPQRGALVVAGVGVEPVVRPVEPVAQVGPAELGDRARVLTPQRQQLVPGSPVVLGGRGRHAAPPR</sequence>
<dbReference type="AlphaFoldDB" id="A0A6J7IJ26"/>